<dbReference type="EMBL" id="AZFC01000002">
    <property type="protein sequence ID" value="KRL50433.1"/>
    <property type="molecule type" value="Genomic_DNA"/>
</dbReference>
<evidence type="ECO:0000313" key="3">
    <source>
        <dbReference type="Proteomes" id="UP000051835"/>
    </source>
</evidence>
<comment type="caution">
    <text evidence="2">The sequence shown here is derived from an EMBL/GenBank/DDBJ whole genome shotgun (WGS) entry which is preliminary data.</text>
</comment>
<dbReference type="Proteomes" id="UP000051835">
    <property type="component" value="Unassembled WGS sequence"/>
</dbReference>
<dbReference type="AlphaFoldDB" id="A0A0R1R1G1"/>
<sequence>MPNFQKQNTFHFMFDRMKEPLTIQPYLGKSDDPLGLGDQEYGTPVKVVEPITTTSNPAITYQQGSGGEMEVSILVWSSRTAGYRKGTLVTRDNTGETYTVTSSAPLTHSRLTYYTLQRNGGDENEPNGDGSTGGSADKVSNEAGGEDPLGL</sequence>
<feature type="region of interest" description="Disordered" evidence="1">
    <location>
        <begin position="115"/>
        <end position="151"/>
    </location>
</feature>
<name>A0A0R1R1G1_9LACO</name>
<evidence type="ECO:0000256" key="1">
    <source>
        <dbReference type="SAM" id="MobiDB-lite"/>
    </source>
</evidence>
<proteinExistence type="predicted"/>
<protein>
    <submittedName>
        <fullName evidence="2">Uncharacterized protein</fullName>
    </submittedName>
</protein>
<organism evidence="2 3">
    <name type="scientific">Levilactobacillus spicheri DSM 15429</name>
    <dbReference type="NCBI Taxonomy" id="1423805"/>
    <lineage>
        <taxon>Bacteria</taxon>
        <taxon>Bacillati</taxon>
        <taxon>Bacillota</taxon>
        <taxon>Bacilli</taxon>
        <taxon>Lactobacillales</taxon>
        <taxon>Lactobacillaceae</taxon>
        <taxon>Levilactobacillus</taxon>
    </lineage>
</organism>
<evidence type="ECO:0000313" key="2">
    <source>
        <dbReference type="EMBL" id="KRL50433.1"/>
    </source>
</evidence>
<accession>A0A0R1R1G1</accession>
<gene>
    <name evidence="2" type="ORF">FD37_GL002099</name>
</gene>
<reference evidence="2 3" key="1">
    <citation type="journal article" date="2015" name="Genome Announc.">
        <title>Expanding the biotechnology potential of lactobacilli through comparative genomics of 213 strains and associated genera.</title>
        <authorList>
            <person name="Sun Z."/>
            <person name="Harris H.M."/>
            <person name="McCann A."/>
            <person name="Guo C."/>
            <person name="Argimon S."/>
            <person name="Zhang W."/>
            <person name="Yang X."/>
            <person name="Jeffery I.B."/>
            <person name="Cooney J.C."/>
            <person name="Kagawa T.F."/>
            <person name="Liu W."/>
            <person name="Song Y."/>
            <person name="Salvetti E."/>
            <person name="Wrobel A."/>
            <person name="Rasinkangas P."/>
            <person name="Parkhill J."/>
            <person name="Rea M.C."/>
            <person name="O'Sullivan O."/>
            <person name="Ritari J."/>
            <person name="Douillard F.P."/>
            <person name="Paul Ross R."/>
            <person name="Yang R."/>
            <person name="Briner A.E."/>
            <person name="Felis G.E."/>
            <person name="de Vos W.M."/>
            <person name="Barrangou R."/>
            <person name="Klaenhammer T.R."/>
            <person name="Caufield P.W."/>
            <person name="Cui Y."/>
            <person name="Zhang H."/>
            <person name="O'Toole P.W."/>
        </authorList>
    </citation>
    <scope>NUCLEOTIDE SEQUENCE [LARGE SCALE GENOMIC DNA]</scope>
    <source>
        <strain evidence="2 3">DSM 15429</strain>
    </source>
</reference>